<dbReference type="SUPFAM" id="SSF56524">
    <property type="entry name" value="Oxidoreductase molybdopterin-binding domain"/>
    <property type="match status" value="1"/>
</dbReference>
<dbReference type="AlphaFoldDB" id="A0A1D8IQS6"/>
<sequence>MTVPSPVYLWGLLPFALLGVGLLAHKTLAAHWPALGHWLRRRSWPLTLRLTHVFLLVSFIVLMLSGVAIYLPALHAVLLPWLQRIYALHVWLGSAFLIALMTALLSSPRLLRRVRLVDWALVSAGGLFLGVSGYVLWFDASFPVRWNAVAFGWHGWVAYGLMGWLTIHALLRTVSFQRTDHPLNWRIDFTRRRFITLGASMVAASFGFLGLVGGRRRMDGAPGSGDGIDSSDAAAQWAFPERYSYTGAFPSIEPVGYRLAIEGLVAQPATLRLDEIRRLTLTRERKTFHCVTGWSVPDVPWDGVTTDNLLAQARLLPNARYLVFYSADGVYVDCLSLEQARADGVLLAYGIAGTPLSTRGGFPLRLVVPAMYGYKSVKWVNRIVATRHPVAGTWERQGYPANAYLGSVHTGF</sequence>
<dbReference type="RefSeq" id="WP_070079253.1">
    <property type="nucleotide sequence ID" value="NZ_CP017415.1"/>
</dbReference>
<dbReference type="Gene3D" id="1.20.950.20">
    <property type="entry name" value="Transmembrane di-heme cytochromes, Chain C"/>
    <property type="match status" value="1"/>
</dbReference>
<feature type="transmembrane region" description="Helical" evidence="1">
    <location>
        <begin position="116"/>
        <end position="136"/>
    </location>
</feature>
<dbReference type="Gene3D" id="3.90.420.10">
    <property type="entry name" value="Oxidoreductase, molybdopterin-binding domain"/>
    <property type="match status" value="1"/>
</dbReference>
<accession>A0A1D8IQS6</accession>
<dbReference type="Proteomes" id="UP000095401">
    <property type="component" value="Chromosome"/>
</dbReference>
<feature type="transmembrane region" description="Helical" evidence="1">
    <location>
        <begin position="46"/>
        <end position="73"/>
    </location>
</feature>
<feature type="transmembrane region" description="Helical" evidence="1">
    <location>
        <begin position="156"/>
        <end position="174"/>
    </location>
</feature>
<evidence type="ECO:0000256" key="1">
    <source>
        <dbReference type="SAM" id="Phobius"/>
    </source>
</evidence>
<feature type="domain" description="Oxidoreductase molybdopterin-binding" evidence="2">
    <location>
        <begin position="247"/>
        <end position="394"/>
    </location>
</feature>
<feature type="transmembrane region" description="Helical" evidence="1">
    <location>
        <begin position="6"/>
        <end position="25"/>
    </location>
</feature>
<protein>
    <recommendedName>
        <fullName evidence="2">Oxidoreductase molybdopterin-binding domain-containing protein</fullName>
    </recommendedName>
</protein>
<dbReference type="GO" id="GO:0016020">
    <property type="term" value="C:membrane"/>
    <property type="evidence" value="ECO:0007669"/>
    <property type="project" value="InterPro"/>
</dbReference>
<name>A0A1D8IQS6_9GAMM</name>
<dbReference type="SUPFAM" id="SSF81342">
    <property type="entry name" value="Transmembrane di-heme cytochromes"/>
    <property type="match status" value="1"/>
</dbReference>
<evidence type="ECO:0000313" key="3">
    <source>
        <dbReference type="EMBL" id="AOU98898.1"/>
    </source>
</evidence>
<dbReference type="PANTHER" id="PTHR43032">
    <property type="entry name" value="PROTEIN-METHIONINE-SULFOXIDE REDUCTASE"/>
    <property type="match status" value="1"/>
</dbReference>
<dbReference type="InterPro" id="IPR000572">
    <property type="entry name" value="OxRdtase_Mopterin-bd_dom"/>
</dbReference>
<organism evidence="3 4">
    <name type="scientific">Acidihalobacter yilgarnensis</name>
    <dbReference type="NCBI Taxonomy" id="2819280"/>
    <lineage>
        <taxon>Bacteria</taxon>
        <taxon>Pseudomonadati</taxon>
        <taxon>Pseudomonadota</taxon>
        <taxon>Gammaproteobacteria</taxon>
        <taxon>Chromatiales</taxon>
        <taxon>Ectothiorhodospiraceae</taxon>
        <taxon>Acidihalobacter</taxon>
    </lineage>
</organism>
<dbReference type="InterPro" id="IPR036374">
    <property type="entry name" value="OxRdtase_Mopterin-bd_sf"/>
</dbReference>
<evidence type="ECO:0000259" key="2">
    <source>
        <dbReference type="Pfam" id="PF00174"/>
    </source>
</evidence>
<feature type="transmembrane region" description="Helical" evidence="1">
    <location>
        <begin position="194"/>
        <end position="214"/>
    </location>
</feature>
<dbReference type="InterPro" id="IPR016174">
    <property type="entry name" value="Di-haem_cyt_TM"/>
</dbReference>
<keyword evidence="1" id="KW-1133">Transmembrane helix</keyword>
<dbReference type="GO" id="GO:0022904">
    <property type="term" value="P:respiratory electron transport chain"/>
    <property type="evidence" value="ECO:0007669"/>
    <property type="project" value="InterPro"/>
</dbReference>
<dbReference type="EMBL" id="CP017415">
    <property type="protein sequence ID" value="AOU98898.1"/>
    <property type="molecule type" value="Genomic_DNA"/>
</dbReference>
<gene>
    <name evidence="3" type="ORF">BI364_13870</name>
</gene>
<reference evidence="4" key="1">
    <citation type="submission" date="2016-09" db="EMBL/GenBank/DDBJ databases">
        <title>Acidihalobacter prosperus F5.</title>
        <authorList>
            <person name="Khaleque H.N."/>
            <person name="Ramsay J.P."/>
            <person name="Kaksonen A.H."/>
            <person name="Boxall N.J."/>
            <person name="Watkin E.L.J."/>
        </authorList>
    </citation>
    <scope>NUCLEOTIDE SEQUENCE [LARGE SCALE GENOMIC DNA]</scope>
    <source>
        <strain evidence="4">F5</strain>
    </source>
</reference>
<dbReference type="Pfam" id="PF00174">
    <property type="entry name" value="Oxidored_molyb"/>
    <property type="match status" value="1"/>
</dbReference>
<evidence type="ECO:0000313" key="4">
    <source>
        <dbReference type="Proteomes" id="UP000095401"/>
    </source>
</evidence>
<proteinExistence type="predicted"/>
<keyword evidence="1" id="KW-0812">Transmembrane</keyword>
<feature type="transmembrane region" description="Helical" evidence="1">
    <location>
        <begin position="85"/>
        <end position="104"/>
    </location>
</feature>
<dbReference type="KEGG" id="aprs:BI364_13870"/>
<keyword evidence="4" id="KW-1185">Reference proteome</keyword>
<keyword evidence="1" id="KW-0472">Membrane</keyword>